<dbReference type="InterPro" id="IPR013534">
    <property type="entry name" value="Starch_synth_cat_dom"/>
</dbReference>
<evidence type="ECO:0000259" key="9">
    <source>
        <dbReference type="Pfam" id="PF08323"/>
    </source>
</evidence>
<comment type="pathway">
    <text evidence="7">Glycan biosynthesis; glycogen biosynthesis.</text>
</comment>
<dbReference type="EMBL" id="MHKB01000009">
    <property type="protein sequence ID" value="OGY79366.1"/>
    <property type="molecule type" value="Genomic_DNA"/>
</dbReference>
<feature type="domain" description="Glycosyl transferase family 1" evidence="8">
    <location>
        <begin position="312"/>
        <end position="464"/>
    </location>
</feature>
<keyword evidence="5 7" id="KW-0808">Transferase</keyword>
<reference evidence="10 11" key="1">
    <citation type="journal article" date="2016" name="Nat. Commun.">
        <title>Thousands of microbial genomes shed light on interconnected biogeochemical processes in an aquifer system.</title>
        <authorList>
            <person name="Anantharaman K."/>
            <person name="Brown C.T."/>
            <person name="Hug L.A."/>
            <person name="Sharon I."/>
            <person name="Castelle C.J."/>
            <person name="Probst A.J."/>
            <person name="Thomas B.C."/>
            <person name="Singh A."/>
            <person name="Wilkins M.J."/>
            <person name="Karaoz U."/>
            <person name="Brodie E.L."/>
            <person name="Williams K.H."/>
            <person name="Hubbard S.S."/>
            <person name="Banfield J.F."/>
        </authorList>
    </citation>
    <scope>NUCLEOTIDE SEQUENCE [LARGE SCALE GENOMIC DNA]</scope>
</reference>
<dbReference type="SUPFAM" id="SSF53756">
    <property type="entry name" value="UDP-Glycosyltransferase/glycogen phosphorylase"/>
    <property type="match status" value="1"/>
</dbReference>
<evidence type="ECO:0000256" key="4">
    <source>
        <dbReference type="ARBA" id="ARBA00022676"/>
    </source>
</evidence>
<dbReference type="AlphaFoldDB" id="A0A1G2AS94"/>
<dbReference type="GO" id="GO:0004373">
    <property type="term" value="F:alpha-1,4-glucan glucosyltransferase (UDP-glucose donor) activity"/>
    <property type="evidence" value="ECO:0007669"/>
    <property type="project" value="InterPro"/>
</dbReference>
<evidence type="ECO:0000313" key="10">
    <source>
        <dbReference type="EMBL" id="OGY79366.1"/>
    </source>
</evidence>
<evidence type="ECO:0000313" key="11">
    <source>
        <dbReference type="Proteomes" id="UP000177165"/>
    </source>
</evidence>
<evidence type="ECO:0000256" key="3">
    <source>
        <dbReference type="ARBA" id="ARBA00010281"/>
    </source>
</evidence>
<dbReference type="EC" id="2.4.1.21" evidence="7"/>
<dbReference type="CDD" id="cd03791">
    <property type="entry name" value="GT5_Glycogen_synthase_DULL1-like"/>
    <property type="match status" value="1"/>
</dbReference>
<evidence type="ECO:0000256" key="7">
    <source>
        <dbReference type="HAMAP-Rule" id="MF_00484"/>
    </source>
</evidence>
<comment type="function">
    <text evidence="2 7">Synthesizes alpha-1,4-glucan chains using ADP-glucose.</text>
</comment>
<feature type="domain" description="Starch synthase catalytic" evidence="9">
    <location>
        <begin position="9"/>
        <end position="252"/>
    </location>
</feature>
<dbReference type="Proteomes" id="UP000177165">
    <property type="component" value="Unassembled WGS sequence"/>
</dbReference>
<name>A0A1G2AS94_9BACT</name>
<comment type="caution">
    <text evidence="10">The sequence shown here is derived from an EMBL/GenBank/DDBJ whole genome shotgun (WGS) entry which is preliminary data.</text>
</comment>
<protein>
    <recommendedName>
        <fullName evidence="7">Glycogen synthase</fullName>
        <ecNumber evidence="7">2.4.1.21</ecNumber>
    </recommendedName>
    <alternativeName>
        <fullName evidence="7">Starch [bacterial glycogen] synthase</fullName>
    </alternativeName>
</protein>
<comment type="catalytic activity">
    <reaction evidence="1 7">
        <text>[(1-&gt;4)-alpha-D-glucosyl](n) + ADP-alpha-D-glucose = [(1-&gt;4)-alpha-D-glucosyl](n+1) + ADP + H(+)</text>
        <dbReference type="Rhea" id="RHEA:18189"/>
        <dbReference type="Rhea" id="RHEA-COMP:9584"/>
        <dbReference type="Rhea" id="RHEA-COMP:9587"/>
        <dbReference type="ChEBI" id="CHEBI:15378"/>
        <dbReference type="ChEBI" id="CHEBI:15444"/>
        <dbReference type="ChEBI" id="CHEBI:57498"/>
        <dbReference type="ChEBI" id="CHEBI:456216"/>
        <dbReference type="EC" id="2.4.1.21"/>
    </reaction>
</comment>
<dbReference type="STRING" id="1798540.A3B74_00795"/>
<evidence type="ECO:0000256" key="6">
    <source>
        <dbReference type="ARBA" id="ARBA00023056"/>
    </source>
</evidence>
<dbReference type="HAMAP" id="MF_00484">
    <property type="entry name" value="Glycogen_synth"/>
    <property type="match status" value="1"/>
</dbReference>
<sequence>MRTTKRVLNIIHIASEVDPLSKRGGLADVVESLPKALKALGHDVCLFTPLYGSIDRQQFHLQNIKNDIPLKIDATTSVSFHIWKGELPSGITVFFIDNHEYFGRYKTIYLSEEGSIADNARFLFFDLAVLKVIIELNLKPDILHCHDYQSGLVPYFLKYRFRKSKFFKNTATVFTIHNLVFQLGRNWWEVPPELKDDGRLKLPLMTAVDQISAINFMKRAILTADMVNTVSEQYALEVLTPEVGQNLYRLLNSKYDTGRFIGIVNGIDYNEYNPETDPGLFRKFSIDTLQLKQENKIGLQKMFRLPLNPLIPVIGSTSRIAEQKGFDLVMRVVETFAHLPLQLILFGDGGREYISFFKNIARRYPKKIAIQPFESQDETKILAGSDMFLLPSRFEPCGLGQLKSLRYGSIPIVRATGGLIDTVTNYDPRTQKGNGFVFRSYNSKHLLVAVVRAMENFKYAKEWNALVKRGMQLSFSWALPAKKYVKLYRHALHVKNGSDAVDVYSENT</sequence>
<keyword evidence="6 7" id="KW-0320">Glycogen biosynthesis</keyword>
<accession>A0A1G2AS94</accession>
<feature type="binding site" evidence="7">
    <location>
        <position position="22"/>
    </location>
    <ligand>
        <name>ADP-alpha-D-glucose</name>
        <dbReference type="ChEBI" id="CHEBI:57498"/>
    </ligand>
</feature>
<dbReference type="GO" id="GO:0009011">
    <property type="term" value="F:alpha-1,4-glucan glucosyltransferase (ADP-glucose donor) activity"/>
    <property type="evidence" value="ECO:0007669"/>
    <property type="project" value="UniProtKB-UniRule"/>
</dbReference>
<dbReference type="Pfam" id="PF00534">
    <property type="entry name" value="Glycos_transf_1"/>
    <property type="match status" value="1"/>
</dbReference>
<dbReference type="NCBIfam" id="TIGR02095">
    <property type="entry name" value="glgA"/>
    <property type="match status" value="1"/>
</dbReference>
<dbReference type="Pfam" id="PF08323">
    <property type="entry name" value="Glyco_transf_5"/>
    <property type="match status" value="1"/>
</dbReference>
<evidence type="ECO:0000256" key="1">
    <source>
        <dbReference type="ARBA" id="ARBA00001478"/>
    </source>
</evidence>
<dbReference type="Gene3D" id="3.40.50.2000">
    <property type="entry name" value="Glycogen Phosphorylase B"/>
    <property type="match status" value="2"/>
</dbReference>
<dbReference type="InterPro" id="IPR011835">
    <property type="entry name" value="GS/SS"/>
</dbReference>
<dbReference type="GO" id="GO:0005978">
    <property type="term" value="P:glycogen biosynthetic process"/>
    <property type="evidence" value="ECO:0007669"/>
    <property type="project" value="UniProtKB-UniRule"/>
</dbReference>
<evidence type="ECO:0000259" key="8">
    <source>
        <dbReference type="Pfam" id="PF00534"/>
    </source>
</evidence>
<dbReference type="PANTHER" id="PTHR45825">
    <property type="entry name" value="GRANULE-BOUND STARCH SYNTHASE 1, CHLOROPLASTIC/AMYLOPLASTIC"/>
    <property type="match status" value="1"/>
</dbReference>
<keyword evidence="4 7" id="KW-0328">Glycosyltransferase</keyword>
<evidence type="ECO:0000256" key="5">
    <source>
        <dbReference type="ARBA" id="ARBA00022679"/>
    </source>
</evidence>
<dbReference type="InterPro" id="IPR001296">
    <property type="entry name" value="Glyco_trans_1"/>
</dbReference>
<proteinExistence type="inferred from homology"/>
<organism evidence="10 11">
    <name type="scientific">Candidatus Kerfeldbacteria bacterium RIFCSPHIGHO2_02_FULL_42_14</name>
    <dbReference type="NCBI Taxonomy" id="1798540"/>
    <lineage>
        <taxon>Bacteria</taxon>
        <taxon>Candidatus Kerfeldiibacteriota</taxon>
    </lineage>
</organism>
<dbReference type="UniPathway" id="UPA00164"/>
<dbReference type="PANTHER" id="PTHR45825:SF11">
    <property type="entry name" value="ALPHA AMYLASE DOMAIN-CONTAINING PROTEIN"/>
    <property type="match status" value="1"/>
</dbReference>
<comment type="similarity">
    <text evidence="3 7">Belongs to the glycosyltransferase 1 family. Bacterial/plant glycogen synthase subfamily.</text>
</comment>
<gene>
    <name evidence="7" type="primary">glgA</name>
    <name evidence="10" type="ORF">A3B74_00795</name>
</gene>
<evidence type="ECO:0000256" key="2">
    <source>
        <dbReference type="ARBA" id="ARBA00002764"/>
    </source>
</evidence>